<sequence length="223" mass="26517">MSYPFFLYLIYIVYKIMNYFLRKLGLKEDRISIGLNRLSIALILWLWMALIIRLLVYQYRYFLITEICIITIFIYLFFMVLVLSISIIRYGCFRQVAIVKRDQFSKRKINLFYFFSLKQMGIKANPFFYVLQGLGIGCAGIIQIPFIFWILSTCYECFRDMDNLSEDEMKMWVGIQDIGTVTRPSEAIYEVGFMLMLGLFIYFSFILGMWILSGFIYGKIKND</sequence>
<keyword evidence="1" id="KW-1133">Transmembrane helix</keyword>
<gene>
    <name evidence="2" type="ORF">R83534S58_LOCUS715</name>
</gene>
<feature type="transmembrane region" description="Helical" evidence="1">
    <location>
        <begin position="193"/>
        <end position="217"/>
    </location>
</feature>
<feature type="transmembrane region" description="Helical" evidence="1">
    <location>
        <begin position="127"/>
        <end position="151"/>
    </location>
</feature>
<dbReference type="Proteomes" id="UP001154272">
    <property type="component" value="Unassembled WGS sequence"/>
</dbReference>
<evidence type="ECO:0000313" key="2">
    <source>
        <dbReference type="EMBL" id="CAI3934042.1"/>
    </source>
</evidence>
<name>A0ABM9HLY0_9PROT</name>
<evidence type="ECO:0000256" key="1">
    <source>
        <dbReference type="SAM" id="Phobius"/>
    </source>
</evidence>
<feature type="transmembrane region" description="Helical" evidence="1">
    <location>
        <begin position="6"/>
        <end position="22"/>
    </location>
</feature>
<reference evidence="2" key="1">
    <citation type="submission" date="2022-10" db="EMBL/GenBank/DDBJ databases">
        <authorList>
            <person name="Botero Cardona J."/>
        </authorList>
    </citation>
    <scope>NUCLEOTIDE SEQUENCE</scope>
    <source>
        <strain evidence="2">R-83534</strain>
    </source>
</reference>
<feature type="transmembrane region" description="Helical" evidence="1">
    <location>
        <begin position="34"/>
        <end position="55"/>
    </location>
</feature>
<accession>A0ABM9HLY0</accession>
<organism evidence="2 3">
    <name type="scientific">Commensalibacter papalotli</name>
    <name type="common">ex Botero et al. 2024</name>
    <dbReference type="NCBI Taxonomy" id="2972766"/>
    <lineage>
        <taxon>Bacteria</taxon>
        <taxon>Pseudomonadati</taxon>
        <taxon>Pseudomonadota</taxon>
        <taxon>Alphaproteobacteria</taxon>
        <taxon>Acetobacterales</taxon>
        <taxon>Acetobacteraceae</taxon>
    </lineage>
</organism>
<proteinExistence type="predicted"/>
<dbReference type="EMBL" id="CAMXCH010000001">
    <property type="protein sequence ID" value="CAI3934042.1"/>
    <property type="molecule type" value="Genomic_DNA"/>
</dbReference>
<keyword evidence="1" id="KW-0472">Membrane</keyword>
<protein>
    <submittedName>
        <fullName evidence="2">Uncharacterized protein</fullName>
    </submittedName>
</protein>
<keyword evidence="3" id="KW-1185">Reference proteome</keyword>
<comment type="caution">
    <text evidence="2">The sequence shown here is derived from an EMBL/GenBank/DDBJ whole genome shotgun (WGS) entry which is preliminary data.</text>
</comment>
<evidence type="ECO:0000313" key="3">
    <source>
        <dbReference type="Proteomes" id="UP001154272"/>
    </source>
</evidence>
<keyword evidence="1" id="KW-0812">Transmembrane</keyword>
<feature type="transmembrane region" description="Helical" evidence="1">
    <location>
        <begin position="61"/>
        <end position="85"/>
    </location>
</feature>